<organism evidence="1">
    <name type="scientific">mine drainage metagenome</name>
    <dbReference type="NCBI Taxonomy" id="410659"/>
    <lineage>
        <taxon>unclassified sequences</taxon>
        <taxon>metagenomes</taxon>
        <taxon>ecological metagenomes</taxon>
    </lineage>
</organism>
<proteinExistence type="predicted"/>
<dbReference type="AlphaFoldDB" id="T1A9I4"/>
<gene>
    <name evidence="1" type="ORF">B2A_04850</name>
</gene>
<dbReference type="PANTHER" id="PTHR34614:SF2">
    <property type="entry name" value="TRANSPOSASE IS4-LIKE DOMAIN-CONTAINING PROTEIN"/>
    <property type="match status" value="1"/>
</dbReference>
<dbReference type="EMBL" id="AUZZ01003299">
    <property type="protein sequence ID" value="EQD57346.1"/>
    <property type="molecule type" value="Genomic_DNA"/>
</dbReference>
<feature type="non-terminal residue" evidence="1">
    <location>
        <position position="230"/>
    </location>
</feature>
<reference evidence="1" key="2">
    <citation type="journal article" date="2014" name="ISME J.">
        <title>Microbial stratification in low pH oxic and suboxic macroscopic growths along an acid mine drainage.</title>
        <authorList>
            <person name="Mendez-Garcia C."/>
            <person name="Mesa V."/>
            <person name="Sprenger R.R."/>
            <person name="Richter M."/>
            <person name="Diez M.S."/>
            <person name="Solano J."/>
            <person name="Bargiela R."/>
            <person name="Golyshina O.V."/>
            <person name="Manteca A."/>
            <person name="Ramos J.L."/>
            <person name="Gallego J.R."/>
            <person name="Llorente I."/>
            <person name="Martins Dos Santos V.A."/>
            <person name="Jensen O.N."/>
            <person name="Pelaez A.I."/>
            <person name="Sanchez J."/>
            <person name="Ferrer M."/>
        </authorList>
    </citation>
    <scope>NUCLEOTIDE SEQUENCE</scope>
</reference>
<name>T1A9I4_9ZZZZ</name>
<comment type="caution">
    <text evidence="1">The sequence shown here is derived from an EMBL/GenBank/DDBJ whole genome shotgun (WGS) entry which is preliminary data.</text>
</comment>
<accession>T1A9I4</accession>
<sequence length="230" mass="26780">LFEILGMTRAPKERDLYREVSIIGELFPFFMDRYQQKIKEHNLIDVCQIIDFSSSYLEGNMSDLASFGYSRDHRPGKKQVTFGIATGINSVPTALTIQKGNTNDKTHMRKMLSIAPKITTEGSLLIFDCGGNSPKVKDMIIDMKRNYLTLKAKKVSTYKKYILEFNIAEKQTIRVGEKEYLCTKFASYRKGEFLYMFFSKDLCEDQLRKKRDKFERMKKKGDKLLKKVKK</sequence>
<reference evidence="1" key="1">
    <citation type="submission" date="2013-08" db="EMBL/GenBank/DDBJ databases">
        <authorList>
            <person name="Mendez C."/>
            <person name="Richter M."/>
            <person name="Ferrer M."/>
            <person name="Sanchez J."/>
        </authorList>
    </citation>
    <scope>NUCLEOTIDE SEQUENCE</scope>
</reference>
<feature type="non-terminal residue" evidence="1">
    <location>
        <position position="1"/>
    </location>
</feature>
<dbReference type="PANTHER" id="PTHR34614">
    <property type="match status" value="1"/>
</dbReference>
<protein>
    <submittedName>
        <fullName evidence="1">Transposase IS4 family protein</fullName>
    </submittedName>
</protein>
<evidence type="ECO:0000313" key="1">
    <source>
        <dbReference type="EMBL" id="EQD57346.1"/>
    </source>
</evidence>